<evidence type="ECO:0000313" key="3">
    <source>
        <dbReference type="RefSeq" id="XP_010507235.1"/>
    </source>
</evidence>
<gene>
    <name evidence="3" type="primary">LOC104783831</name>
</gene>
<evidence type="ECO:0000259" key="1">
    <source>
        <dbReference type="Pfam" id="PF14392"/>
    </source>
</evidence>
<reference evidence="2" key="1">
    <citation type="journal article" date="2014" name="Nat. Commun.">
        <title>The emerging biofuel crop Camelina sativa retains a highly undifferentiated hexaploid genome structure.</title>
        <authorList>
            <person name="Kagale S."/>
            <person name="Koh C."/>
            <person name="Nixon J."/>
            <person name="Bollina V."/>
            <person name="Clarke W.E."/>
            <person name="Tuteja R."/>
            <person name="Spillane C."/>
            <person name="Robinson S.J."/>
            <person name="Links M.G."/>
            <person name="Clarke C."/>
            <person name="Higgins E.E."/>
            <person name="Huebert T."/>
            <person name="Sharpe A.G."/>
            <person name="Parkin I.A."/>
        </authorList>
    </citation>
    <scope>NUCLEOTIDE SEQUENCE [LARGE SCALE GENOMIC DNA]</scope>
    <source>
        <strain evidence="2">cv. DH55</strain>
    </source>
</reference>
<organism evidence="2 3">
    <name type="scientific">Camelina sativa</name>
    <name type="common">False flax</name>
    <name type="synonym">Myagrum sativum</name>
    <dbReference type="NCBI Taxonomy" id="90675"/>
    <lineage>
        <taxon>Eukaryota</taxon>
        <taxon>Viridiplantae</taxon>
        <taxon>Streptophyta</taxon>
        <taxon>Embryophyta</taxon>
        <taxon>Tracheophyta</taxon>
        <taxon>Spermatophyta</taxon>
        <taxon>Magnoliopsida</taxon>
        <taxon>eudicotyledons</taxon>
        <taxon>Gunneridae</taxon>
        <taxon>Pentapetalae</taxon>
        <taxon>rosids</taxon>
        <taxon>malvids</taxon>
        <taxon>Brassicales</taxon>
        <taxon>Brassicaceae</taxon>
        <taxon>Camelineae</taxon>
        <taxon>Camelina</taxon>
    </lineage>
</organism>
<proteinExistence type="predicted"/>
<dbReference type="GeneID" id="104783831"/>
<dbReference type="InterPro" id="IPR025836">
    <property type="entry name" value="Zn_knuckle_CX2CX4HX4C"/>
</dbReference>
<feature type="domain" description="Zinc knuckle CX2CX4HX4C" evidence="1">
    <location>
        <begin position="131"/>
        <end position="178"/>
    </location>
</feature>
<dbReference type="PANTHER" id="PTHR31286">
    <property type="entry name" value="GLYCINE-RICH CELL WALL STRUCTURAL PROTEIN 1.8-LIKE"/>
    <property type="match status" value="1"/>
</dbReference>
<protein>
    <submittedName>
        <fullName evidence="3">Uncharacterized protein At4g02000-like</fullName>
    </submittedName>
</protein>
<dbReference type="Proteomes" id="UP000694864">
    <property type="component" value="Chromosome 4"/>
</dbReference>
<name>A0ABM0YX58_CAMSA</name>
<sequence>MSSAMDKAMKTMSLEEEDEPFVMPDLPQYRSGELNVLCLIGRYEHDLLEVLDKGFQSYDQWWLVTDRWSEPPPPDSLQFVTFWVQIRNIPINYYTKETITLLGKLIGQVLEVVVDPTRSQNKDFVRVKVRFDVSKPLRKSKIINLPKELSTTVYFFYERVQKRCYNCQRLTHVDEDCPLILKIRED</sequence>
<reference evidence="3" key="2">
    <citation type="submission" date="2025-08" db="UniProtKB">
        <authorList>
            <consortium name="RefSeq"/>
        </authorList>
    </citation>
    <scope>IDENTIFICATION</scope>
    <source>
        <tissue evidence="3">Leaf</tissue>
    </source>
</reference>
<dbReference type="InterPro" id="IPR040256">
    <property type="entry name" value="At4g02000-like"/>
</dbReference>
<dbReference type="Pfam" id="PF14392">
    <property type="entry name" value="zf-CCHC_4"/>
    <property type="match status" value="1"/>
</dbReference>
<keyword evidence="2" id="KW-1185">Reference proteome</keyword>
<dbReference type="PANTHER" id="PTHR31286:SF178">
    <property type="entry name" value="DUF4283 DOMAIN-CONTAINING PROTEIN"/>
    <property type="match status" value="1"/>
</dbReference>
<evidence type="ECO:0000313" key="2">
    <source>
        <dbReference type="Proteomes" id="UP000694864"/>
    </source>
</evidence>
<accession>A0ABM0YX58</accession>
<dbReference type="RefSeq" id="XP_010507235.1">
    <property type="nucleotide sequence ID" value="XM_010508933.1"/>
</dbReference>